<evidence type="ECO:0000313" key="1">
    <source>
        <dbReference type="EMBL" id="GMH02009.1"/>
    </source>
</evidence>
<organism evidence="1 2">
    <name type="scientific">Nepenthes gracilis</name>
    <name type="common">Slender pitcher plant</name>
    <dbReference type="NCBI Taxonomy" id="150966"/>
    <lineage>
        <taxon>Eukaryota</taxon>
        <taxon>Viridiplantae</taxon>
        <taxon>Streptophyta</taxon>
        <taxon>Embryophyta</taxon>
        <taxon>Tracheophyta</taxon>
        <taxon>Spermatophyta</taxon>
        <taxon>Magnoliopsida</taxon>
        <taxon>eudicotyledons</taxon>
        <taxon>Gunneridae</taxon>
        <taxon>Pentapetalae</taxon>
        <taxon>Caryophyllales</taxon>
        <taxon>Nepenthaceae</taxon>
        <taxon>Nepenthes</taxon>
    </lineage>
</organism>
<gene>
    <name evidence="1" type="ORF">Nepgr_003848</name>
</gene>
<dbReference type="AlphaFoldDB" id="A0AAD3XE89"/>
<accession>A0AAD3XE89</accession>
<dbReference type="EMBL" id="BSYO01000003">
    <property type="protein sequence ID" value="GMH02009.1"/>
    <property type="molecule type" value="Genomic_DNA"/>
</dbReference>
<proteinExistence type="predicted"/>
<dbReference type="Proteomes" id="UP001279734">
    <property type="component" value="Unassembled WGS sequence"/>
</dbReference>
<reference evidence="1" key="1">
    <citation type="submission" date="2023-05" db="EMBL/GenBank/DDBJ databases">
        <title>Nepenthes gracilis genome sequencing.</title>
        <authorList>
            <person name="Fukushima K."/>
        </authorList>
    </citation>
    <scope>NUCLEOTIDE SEQUENCE</scope>
    <source>
        <strain evidence="1">SING2019-196</strain>
    </source>
</reference>
<keyword evidence="2" id="KW-1185">Reference proteome</keyword>
<evidence type="ECO:0000313" key="2">
    <source>
        <dbReference type="Proteomes" id="UP001279734"/>
    </source>
</evidence>
<protein>
    <submittedName>
        <fullName evidence="1">Uncharacterized protein</fullName>
    </submittedName>
</protein>
<name>A0AAD3XE89_NEPGR</name>
<comment type="caution">
    <text evidence="1">The sequence shown here is derived from an EMBL/GenBank/DDBJ whole genome shotgun (WGS) entry which is preliminary data.</text>
</comment>
<sequence>MKALILEDHVESDCRASLPPIDSNGIAVHLHDSRDCRCLTPTGANHDSTTRAKLNRISRAVLMVVGKFPPNCGTLLCNYSAAMVDVSSLADFIG</sequence>